<dbReference type="GO" id="GO:0006508">
    <property type="term" value="P:proteolysis"/>
    <property type="evidence" value="ECO:0007669"/>
    <property type="project" value="InterPro"/>
</dbReference>
<dbReference type="SUPFAM" id="SSF140990">
    <property type="entry name" value="FtsH protease domain-like"/>
    <property type="match status" value="1"/>
</dbReference>
<dbReference type="GO" id="GO:0005524">
    <property type="term" value="F:ATP binding"/>
    <property type="evidence" value="ECO:0007669"/>
    <property type="project" value="InterPro"/>
</dbReference>
<keyword evidence="3" id="KW-1185">Reference proteome</keyword>
<keyword evidence="1" id="KW-1133">Transmembrane helix</keyword>
<feature type="transmembrane region" description="Helical" evidence="1">
    <location>
        <begin position="74"/>
        <end position="95"/>
    </location>
</feature>
<dbReference type="RefSeq" id="WP_133616560.1">
    <property type="nucleotide sequence ID" value="NZ_SNYA01000004.1"/>
</dbReference>
<keyword evidence="1" id="KW-0812">Transmembrane</keyword>
<sequence>MENQNSFSTRARAGWATVRPVLRIVGLAALELVYLLFKVAATVLIAGFAGWKLISAWRDADGSTAAQVEVLQTAVLYGIGAIAVLVTFPSTRAALERLERLPPASIERNAGAAYDATLAAPTRLGSVPRERAAHEARHAVVAAALGFTVTYVGIRQVGASGGRTLWQPREEMPLAEWRWAEAVVSAAPAGYNNGCAQSDDTLFLAQLVQIAASGDYPAAVPGPVSFAELVDAALAAARTVVKEHEVLIDELTELLMDRDELEGNELTEFLSLDVLNMPS</sequence>
<gene>
    <name evidence="2" type="ORF">EDF62_1525</name>
</gene>
<dbReference type="AlphaFoldDB" id="A0A4R6RYS8"/>
<evidence type="ECO:0000313" key="2">
    <source>
        <dbReference type="EMBL" id="TDP92319.1"/>
    </source>
</evidence>
<keyword evidence="1" id="KW-0472">Membrane</keyword>
<dbReference type="GO" id="GO:0004176">
    <property type="term" value="F:ATP-dependent peptidase activity"/>
    <property type="evidence" value="ECO:0007669"/>
    <property type="project" value="InterPro"/>
</dbReference>
<evidence type="ECO:0000256" key="1">
    <source>
        <dbReference type="SAM" id="Phobius"/>
    </source>
</evidence>
<name>A0A4R6RYS8_9MICO</name>
<dbReference type="GO" id="GO:0004222">
    <property type="term" value="F:metalloendopeptidase activity"/>
    <property type="evidence" value="ECO:0007669"/>
    <property type="project" value="InterPro"/>
</dbReference>
<reference evidence="2 3" key="1">
    <citation type="submission" date="2019-03" db="EMBL/GenBank/DDBJ databases">
        <title>Genomic analyses of the natural microbiome of Caenorhabditis elegans.</title>
        <authorList>
            <person name="Samuel B."/>
        </authorList>
    </citation>
    <scope>NUCLEOTIDE SEQUENCE [LARGE SCALE GENOMIC DNA]</scope>
    <source>
        <strain evidence="2 3">JUb18</strain>
    </source>
</reference>
<dbReference type="EMBL" id="SNYA01000004">
    <property type="protein sequence ID" value="TDP92319.1"/>
    <property type="molecule type" value="Genomic_DNA"/>
</dbReference>
<accession>A0A4R6RYS8</accession>
<feature type="transmembrane region" description="Helical" evidence="1">
    <location>
        <begin position="21"/>
        <end position="54"/>
    </location>
</feature>
<comment type="caution">
    <text evidence="2">The sequence shown here is derived from an EMBL/GenBank/DDBJ whole genome shotgun (WGS) entry which is preliminary data.</text>
</comment>
<dbReference type="Proteomes" id="UP000295601">
    <property type="component" value="Unassembled WGS sequence"/>
</dbReference>
<evidence type="ECO:0000313" key="3">
    <source>
        <dbReference type="Proteomes" id="UP000295601"/>
    </source>
</evidence>
<organism evidence="2 3">
    <name type="scientific">Leucobacter luti</name>
    <dbReference type="NCBI Taxonomy" id="340320"/>
    <lineage>
        <taxon>Bacteria</taxon>
        <taxon>Bacillati</taxon>
        <taxon>Actinomycetota</taxon>
        <taxon>Actinomycetes</taxon>
        <taxon>Micrococcales</taxon>
        <taxon>Microbacteriaceae</taxon>
        <taxon>Leucobacter</taxon>
    </lineage>
</organism>
<proteinExistence type="predicted"/>
<protein>
    <submittedName>
        <fullName evidence="2">Uncharacterized protein</fullName>
    </submittedName>
</protein>
<dbReference type="InterPro" id="IPR037219">
    <property type="entry name" value="Peptidase_M41-like"/>
</dbReference>